<comment type="caution">
    <text evidence="2">The sequence shown here is derived from an EMBL/GenBank/DDBJ whole genome shotgun (WGS) entry which is preliminary data.</text>
</comment>
<evidence type="ECO:0008006" key="4">
    <source>
        <dbReference type="Google" id="ProtNLM"/>
    </source>
</evidence>
<organism evidence="2 3">
    <name type="scientific">Virgisporangium aliadipatigenens</name>
    <dbReference type="NCBI Taxonomy" id="741659"/>
    <lineage>
        <taxon>Bacteria</taxon>
        <taxon>Bacillati</taxon>
        <taxon>Actinomycetota</taxon>
        <taxon>Actinomycetes</taxon>
        <taxon>Micromonosporales</taxon>
        <taxon>Micromonosporaceae</taxon>
        <taxon>Virgisporangium</taxon>
    </lineage>
</organism>
<evidence type="ECO:0000313" key="2">
    <source>
        <dbReference type="EMBL" id="GIJ43241.1"/>
    </source>
</evidence>
<name>A0A8J4DMX7_9ACTN</name>
<proteinExistence type="predicted"/>
<protein>
    <recommendedName>
        <fullName evidence="4">Helix-turn-helix domain-containing protein</fullName>
    </recommendedName>
</protein>
<feature type="region of interest" description="Disordered" evidence="1">
    <location>
        <begin position="64"/>
        <end position="102"/>
    </location>
</feature>
<sequence length="149" mass="15625">MSGYTVTIAPHEGSSGAHTTIEVDTAGGQPRVTEVRIRATGTDGLSAQQLPVLDLVALLSALGPAGTPALPAPQPAPVKAAPRRARRSTKAPEKKGRAYRKMPDQDEVVAAWNETGKVSAVAEHFGVPRHTATGWLRRLRGLGVIPAAR</sequence>
<dbReference type="Proteomes" id="UP000619260">
    <property type="component" value="Unassembled WGS sequence"/>
</dbReference>
<gene>
    <name evidence="2" type="ORF">Val02_01270</name>
</gene>
<evidence type="ECO:0000256" key="1">
    <source>
        <dbReference type="SAM" id="MobiDB-lite"/>
    </source>
</evidence>
<feature type="compositionally biased region" description="Basic and acidic residues" evidence="1">
    <location>
        <begin position="90"/>
        <end position="102"/>
    </location>
</feature>
<accession>A0A8J4DMX7</accession>
<keyword evidence="3" id="KW-1185">Reference proteome</keyword>
<evidence type="ECO:0000313" key="3">
    <source>
        <dbReference type="Proteomes" id="UP000619260"/>
    </source>
</evidence>
<dbReference type="RefSeq" id="WP_203896847.1">
    <property type="nucleotide sequence ID" value="NZ_BOPF01000002.1"/>
</dbReference>
<dbReference type="EMBL" id="BOPF01000002">
    <property type="protein sequence ID" value="GIJ43241.1"/>
    <property type="molecule type" value="Genomic_DNA"/>
</dbReference>
<feature type="region of interest" description="Disordered" evidence="1">
    <location>
        <begin position="1"/>
        <end position="21"/>
    </location>
</feature>
<dbReference type="AlphaFoldDB" id="A0A8J4DMX7"/>
<reference evidence="2" key="1">
    <citation type="submission" date="2021-01" db="EMBL/GenBank/DDBJ databases">
        <title>Whole genome shotgun sequence of Virgisporangium aliadipatigenens NBRC 105644.</title>
        <authorList>
            <person name="Komaki H."/>
            <person name="Tamura T."/>
        </authorList>
    </citation>
    <scope>NUCLEOTIDE SEQUENCE</scope>
    <source>
        <strain evidence="2">NBRC 105644</strain>
    </source>
</reference>